<reference evidence="5 6" key="1">
    <citation type="submission" date="2018-10" db="EMBL/GenBank/DDBJ databases">
        <title>Genome Sequence of Cohnella sp.</title>
        <authorList>
            <person name="Srinivasan S."/>
            <person name="Kim M.K."/>
        </authorList>
    </citation>
    <scope>NUCLEOTIDE SEQUENCE [LARGE SCALE GENOMIC DNA]</scope>
    <source>
        <strain evidence="5 6">18JY8-7</strain>
    </source>
</reference>
<dbReference type="EC" id="1.5.1.38" evidence="5"/>
<dbReference type="GO" id="GO:0046306">
    <property type="term" value="P:alkanesulfonate catabolic process"/>
    <property type="evidence" value="ECO:0007669"/>
    <property type="project" value="InterPro"/>
</dbReference>
<dbReference type="EMBL" id="CP033433">
    <property type="protein sequence ID" value="AYQ73452.1"/>
    <property type="molecule type" value="Genomic_DNA"/>
</dbReference>
<dbReference type="Proteomes" id="UP000269097">
    <property type="component" value="Chromosome"/>
</dbReference>
<gene>
    <name evidence="5" type="primary">ssuE</name>
    <name evidence="5" type="ORF">EAV92_13230</name>
</gene>
<keyword evidence="1" id="KW-0285">Flavoprotein</keyword>
<evidence type="ECO:0000256" key="2">
    <source>
        <dbReference type="ARBA" id="ARBA00022643"/>
    </source>
</evidence>
<dbReference type="PANTHER" id="PTHR43408">
    <property type="entry name" value="FMN REDUCTASE (NADPH)"/>
    <property type="match status" value="1"/>
</dbReference>
<sequence>MSKIVIIAGSPNPGSRLNGILEYAEKVWKEKGFGIETVRVAELPASALLHADFKNAELLRAIASVEEADGVVIAGPVYKASYSGLLKSFLDVLPQSGLQGKISLPLFIGGTIAHLLSVEYALKPVISALGGRHVLAGVYAVDQWVEKLENGGFQLTEELKNRLDRAADEFAEELSWAEYRKKNREQAGIA</sequence>
<dbReference type="InterPro" id="IPR020048">
    <property type="entry name" value="NADPH-dep_FMN_reduc_SsuE"/>
</dbReference>
<dbReference type="RefSeq" id="WP_123041534.1">
    <property type="nucleotide sequence ID" value="NZ_CP033433.1"/>
</dbReference>
<dbReference type="InterPro" id="IPR005025">
    <property type="entry name" value="FMN_Rdtase-like_dom"/>
</dbReference>
<feature type="domain" description="NADPH-dependent FMN reductase-like" evidence="4">
    <location>
        <begin position="3"/>
        <end position="144"/>
    </location>
</feature>
<name>A0A3G3JZ75_9BACL</name>
<dbReference type="Pfam" id="PF03358">
    <property type="entry name" value="FMN_red"/>
    <property type="match status" value="1"/>
</dbReference>
<dbReference type="SUPFAM" id="SSF52218">
    <property type="entry name" value="Flavoproteins"/>
    <property type="match status" value="1"/>
</dbReference>
<dbReference type="GO" id="GO:0052873">
    <property type="term" value="F:FMN reductase (NADPH) activity"/>
    <property type="evidence" value="ECO:0007669"/>
    <property type="project" value="UniProtKB-EC"/>
</dbReference>
<evidence type="ECO:0000313" key="6">
    <source>
        <dbReference type="Proteomes" id="UP000269097"/>
    </source>
</evidence>
<keyword evidence="6" id="KW-1185">Reference proteome</keyword>
<dbReference type="InterPro" id="IPR051814">
    <property type="entry name" value="NAD(P)H-dep_FMN_reductase"/>
</dbReference>
<dbReference type="Gene3D" id="3.40.50.360">
    <property type="match status" value="1"/>
</dbReference>
<evidence type="ECO:0000313" key="5">
    <source>
        <dbReference type="EMBL" id="AYQ73452.1"/>
    </source>
</evidence>
<dbReference type="InterPro" id="IPR029039">
    <property type="entry name" value="Flavoprotein-like_sf"/>
</dbReference>
<evidence type="ECO:0000256" key="3">
    <source>
        <dbReference type="ARBA" id="ARBA00023002"/>
    </source>
</evidence>
<evidence type="ECO:0000259" key="4">
    <source>
        <dbReference type="Pfam" id="PF03358"/>
    </source>
</evidence>
<dbReference type="KEGG" id="coh:EAV92_13230"/>
<keyword evidence="3 5" id="KW-0560">Oxidoreductase</keyword>
<dbReference type="PANTHER" id="PTHR43408:SF1">
    <property type="entry name" value="FMN REDUCTASE (NADPH)"/>
    <property type="match status" value="1"/>
</dbReference>
<proteinExistence type="predicted"/>
<dbReference type="AlphaFoldDB" id="A0A3G3JZ75"/>
<protein>
    <submittedName>
        <fullName evidence="5">FMN reductase (NADPH)</fullName>
        <ecNumber evidence="5">1.5.1.38</ecNumber>
    </submittedName>
</protein>
<accession>A0A3G3JZ75</accession>
<keyword evidence="2" id="KW-0288">FMN</keyword>
<evidence type="ECO:0000256" key="1">
    <source>
        <dbReference type="ARBA" id="ARBA00022630"/>
    </source>
</evidence>
<dbReference type="NCBIfam" id="TIGR03567">
    <property type="entry name" value="FMN_reduc_SsuE"/>
    <property type="match status" value="1"/>
</dbReference>
<organism evidence="5 6">
    <name type="scientific">Cohnella candidum</name>
    <dbReference type="NCBI Taxonomy" id="2674991"/>
    <lineage>
        <taxon>Bacteria</taxon>
        <taxon>Bacillati</taxon>
        <taxon>Bacillota</taxon>
        <taxon>Bacilli</taxon>
        <taxon>Bacillales</taxon>
        <taxon>Paenibacillaceae</taxon>
        <taxon>Cohnella</taxon>
    </lineage>
</organism>